<dbReference type="Proteomes" id="UP000002573">
    <property type="component" value="Chromosome"/>
</dbReference>
<dbReference type="EMBL" id="CP002051">
    <property type="protein sequence ID" value="ADI32688.1"/>
    <property type="molecule type" value="Genomic_DNA"/>
</dbReference>
<evidence type="ECO:0000313" key="1">
    <source>
        <dbReference type="EMBL" id="ADI32688.1"/>
    </source>
</evidence>
<dbReference type="AlphaFoldDB" id="D7DA92"/>
<accession>D7DA92</accession>
<protein>
    <submittedName>
        <fullName evidence="1">Uncharacterized protein</fullName>
    </submittedName>
</protein>
<reference evidence="2" key="1">
    <citation type="submission" date="2010-05" db="EMBL/GenBank/DDBJ databases">
        <title>Complete sequence of Staphylothermus hellenicus DSM 12710.</title>
        <authorList>
            <consortium name="US DOE Joint Genome Institute"/>
            <person name="Lucas S."/>
            <person name="Copeland A."/>
            <person name="Lapidus A."/>
            <person name="Cheng J.-F."/>
            <person name="Bruce D."/>
            <person name="Goodwin L."/>
            <person name="Pitluck S."/>
            <person name="Davenport K."/>
            <person name="Detter J.C."/>
            <person name="Han C."/>
            <person name="Tapia R."/>
            <person name="Larimer F."/>
            <person name="Land M."/>
            <person name="Hauser L."/>
            <person name="Kyrpides N."/>
            <person name="Mikhailova N."/>
            <person name="Anderson I.J."/>
            <person name="Woyke T."/>
        </authorList>
    </citation>
    <scope>NUCLEOTIDE SEQUENCE [LARGE SCALE GENOMIC DNA]</scope>
    <source>
        <strain evidence="2">DSM 12710 / JCM 10830 / BK20S6-10-b1 / P8</strain>
    </source>
</reference>
<dbReference type="OrthoDB" id="15524at2157"/>
<organism evidence="1 2">
    <name type="scientific">Staphylothermus hellenicus (strain DSM 12710 / JCM 10830 / BK20S6-10-b1 / P8)</name>
    <dbReference type="NCBI Taxonomy" id="591019"/>
    <lineage>
        <taxon>Archaea</taxon>
        <taxon>Thermoproteota</taxon>
        <taxon>Thermoprotei</taxon>
        <taxon>Desulfurococcales</taxon>
        <taxon>Desulfurococcaceae</taxon>
        <taxon>Staphylothermus</taxon>
    </lineage>
</organism>
<name>D7DA92_STAHD</name>
<dbReference type="HOGENOM" id="CLU_2379549_0_0_2"/>
<gene>
    <name evidence="1" type="ordered locus">Shell_1601</name>
</gene>
<sequence>MGDMVAGKYTVTVTIDLRLLAMRLRESGRRFIRVHEIAYELGISPKTAGKIMVSLARLGYAVKWSEGVYMMLNERNNKYKVIDRIAGKMNEALHNSNYEEL</sequence>
<dbReference type="KEGG" id="shc:Shell_1601"/>
<reference evidence="1 2" key="2">
    <citation type="journal article" date="2011" name="Stand. Genomic Sci.">
        <title>Complete genome sequence of Staphylothermus hellenicus P8.</title>
        <authorList>
            <person name="Anderson I."/>
            <person name="Wirth R."/>
            <person name="Lucas S."/>
            <person name="Copeland A."/>
            <person name="Lapidus A."/>
            <person name="Cheng J.F."/>
            <person name="Goodwin L."/>
            <person name="Pitluck S."/>
            <person name="Davenport K."/>
            <person name="Detter J.C."/>
            <person name="Han C."/>
            <person name="Tapia R."/>
            <person name="Land M."/>
            <person name="Hauser L."/>
            <person name="Pati A."/>
            <person name="Mikhailova N."/>
            <person name="Woyke T."/>
            <person name="Klenk H.P."/>
            <person name="Kyrpides N."/>
            <person name="Ivanova N."/>
        </authorList>
    </citation>
    <scope>NUCLEOTIDE SEQUENCE [LARGE SCALE GENOMIC DNA]</scope>
    <source>
        <strain evidence="2">DSM 12710 / JCM 10830 / BK20S6-10-b1 / P8</strain>
    </source>
</reference>
<proteinExistence type="predicted"/>
<dbReference type="eggNOG" id="arCOG07512">
    <property type="taxonomic scope" value="Archaea"/>
</dbReference>
<evidence type="ECO:0000313" key="2">
    <source>
        <dbReference type="Proteomes" id="UP000002573"/>
    </source>
</evidence>
<keyword evidence="2" id="KW-1185">Reference proteome</keyword>